<proteinExistence type="inferred from homology"/>
<evidence type="ECO:0000313" key="8">
    <source>
        <dbReference type="EMBL" id="GAH60989.1"/>
    </source>
</evidence>
<dbReference type="InterPro" id="IPR003710">
    <property type="entry name" value="ApbA"/>
</dbReference>
<dbReference type="GO" id="GO:0015940">
    <property type="term" value="P:pantothenate biosynthetic process"/>
    <property type="evidence" value="ECO:0007669"/>
    <property type="project" value="InterPro"/>
</dbReference>
<evidence type="ECO:0000256" key="4">
    <source>
        <dbReference type="ARBA" id="ARBA00023002"/>
    </source>
</evidence>
<organism evidence="8">
    <name type="scientific">marine sediment metagenome</name>
    <dbReference type="NCBI Taxonomy" id="412755"/>
    <lineage>
        <taxon>unclassified sequences</taxon>
        <taxon>metagenomes</taxon>
        <taxon>ecological metagenomes</taxon>
    </lineage>
</organism>
<evidence type="ECO:0000259" key="6">
    <source>
        <dbReference type="Pfam" id="PF02558"/>
    </source>
</evidence>
<feature type="non-terminal residue" evidence="8">
    <location>
        <position position="1"/>
    </location>
</feature>
<dbReference type="SUPFAM" id="SSF51735">
    <property type="entry name" value="NAD(P)-binding Rossmann-fold domains"/>
    <property type="match status" value="1"/>
</dbReference>
<dbReference type="InterPro" id="IPR036291">
    <property type="entry name" value="NAD(P)-bd_dom_sf"/>
</dbReference>
<dbReference type="InterPro" id="IPR013332">
    <property type="entry name" value="KPR_N"/>
</dbReference>
<evidence type="ECO:0000256" key="3">
    <source>
        <dbReference type="ARBA" id="ARBA00022857"/>
    </source>
</evidence>
<keyword evidence="4" id="KW-0560">Oxidoreductase</keyword>
<reference evidence="8" key="1">
    <citation type="journal article" date="2014" name="Front. Microbiol.">
        <title>High frequency of phylogenetically diverse reductive dehalogenase-homologous genes in deep subseafloor sedimentary metagenomes.</title>
        <authorList>
            <person name="Kawai M."/>
            <person name="Futagami T."/>
            <person name="Toyoda A."/>
            <person name="Takaki Y."/>
            <person name="Nishi S."/>
            <person name="Hori S."/>
            <person name="Arai W."/>
            <person name="Tsubouchi T."/>
            <person name="Morono Y."/>
            <person name="Uchiyama I."/>
            <person name="Ito T."/>
            <person name="Fujiyama A."/>
            <person name="Inagaki F."/>
            <person name="Takami H."/>
        </authorList>
    </citation>
    <scope>NUCLEOTIDE SEQUENCE</scope>
    <source>
        <strain evidence="8">Expedition CK06-06</strain>
    </source>
</reference>
<dbReference type="SUPFAM" id="SSF48179">
    <property type="entry name" value="6-phosphogluconate dehydrogenase C-terminal domain-like"/>
    <property type="match status" value="1"/>
</dbReference>
<gene>
    <name evidence="8" type="ORF">S03H2_33210</name>
</gene>
<comment type="caution">
    <text evidence="8">The sequence shown here is derived from an EMBL/GenBank/DDBJ whole genome shotgun (WGS) entry which is preliminary data.</text>
</comment>
<protein>
    <recommendedName>
        <fullName evidence="2">2-dehydropantoate 2-reductase</fullName>
        <ecNumber evidence="2">1.1.1.169</ecNumber>
    </recommendedName>
    <alternativeName>
        <fullName evidence="5">Ketopantoate reductase</fullName>
    </alternativeName>
</protein>
<dbReference type="NCBIfam" id="TIGR00745">
    <property type="entry name" value="apbA_panE"/>
    <property type="match status" value="1"/>
</dbReference>
<dbReference type="InterPro" id="IPR050838">
    <property type="entry name" value="Ketopantoate_reductase"/>
</dbReference>
<dbReference type="EC" id="1.1.1.169" evidence="2"/>
<dbReference type="PANTHER" id="PTHR43765:SF2">
    <property type="entry name" value="2-DEHYDROPANTOATE 2-REDUCTASE"/>
    <property type="match status" value="1"/>
</dbReference>
<dbReference type="GO" id="GO:0050661">
    <property type="term" value="F:NADP binding"/>
    <property type="evidence" value="ECO:0007669"/>
    <property type="project" value="TreeGrafter"/>
</dbReference>
<dbReference type="Gene3D" id="3.40.50.720">
    <property type="entry name" value="NAD(P)-binding Rossmann-like Domain"/>
    <property type="match status" value="1"/>
</dbReference>
<accession>X1I4J2</accession>
<dbReference type="AlphaFoldDB" id="X1I4J2"/>
<evidence type="ECO:0000256" key="5">
    <source>
        <dbReference type="ARBA" id="ARBA00032024"/>
    </source>
</evidence>
<keyword evidence="3" id="KW-0521">NADP</keyword>
<dbReference type="PANTHER" id="PTHR43765">
    <property type="entry name" value="2-DEHYDROPANTOATE 2-REDUCTASE-RELATED"/>
    <property type="match status" value="1"/>
</dbReference>
<evidence type="ECO:0000259" key="7">
    <source>
        <dbReference type="Pfam" id="PF08546"/>
    </source>
</evidence>
<feature type="domain" description="Ketopantoate reductase N-terminal" evidence="6">
    <location>
        <begin position="4"/>
        <end position="85"/>
    </location>
</feature>
<dbReference type="InterPro" id="IPR013752">
    <property type="entry name" value="KPA_reductase"/>
</dbReference>
<dbReference type="InterPro" id="IPR013328">
    <property type="entry name" value="6PGD_dom2"/>
</dbReference>
<evidence type="ECO:0000256" key="1">
    <source>
        <dbReference type="ARBA" id="ARBA00007870"/>
    </source>
</evidence>
<dbReference type="GO" id="GO:0008677">
    <property type="term" value="F:2-dehydropantoate 2-reductase activity"/>
    <property type="evidence" value="ECO:0007669"/>
    <property type="project" value="UniProtKB-EC"/>
</dbReference>
<dbReference type="Pfam" id="PF02558">
    <property type="entry name" value="ApbA"/>
    <property type="match status" value="1"/>
</dbReference>
<dbReference type="EMBL" id="BARU01020203">
    <property type="protein sequence ID" value="GAH60989.1"/>
    <property type="molecule type" value="Genomic_DNA"/>
</dbReference>
<dbReference type="InterPro" id="IPR008927">
    <property type="entry name" value="6-PGluconate_DH-like_C_sf"/>
</dbReference>
<dbReference type="Gene3D" id="1.10.1040.10">
    <property type="entry name" value="N-(1-d-carboxylethyl)-l-norvaline Dehydrogenase, domain 2"/>
    <property type="match status" value="1"/>
</dbReference>
<evidence type="ECO:0000256" key="2">
    <source>
        <dbReference type="ARBA" id="ARBA00013014"/>
    </source>
</evidence>
<name>X1I4J2_9ZZZZ</name>
<comment type="similarity">
    <text evidence="1">Belongs to the ketopantoate reductase family.</text>
</comment>
<dbReference type="GO" id="GO:0005737">
    <property type="term" value="C:cytoplasm"/>
    <property type="evidence" value="ECO:0007669"/>
    <property type="project" value="TreeGrafter"/>
</dbReference>
<feature type="domain" description="Ketopantoate reductase C-terminal" evidence="7">
    <location>
        <begin position="122"/>
        <end position="237"/>
    </location>
</feature>
<sequence length="256" mass="29015">DKYKFKRCIVATKAYNNQVLADYLVDYMDDDSSILLFQNGIDVEKPFTEKEKDWKITRAVSSIGAFRDEKGVTETAIGETKLGVINYTDIEEIEQWKTLLLSIGLKALIPEDLNKNFAYHYYLKAIVNSTINPIGSITKLKNGDIIKDKQLLDLIERIVDEIIAILASMMTISRSDALETIYEIARTTSDNKCSMLQDLEKGVKTEIDYLNGKFLEISKRENVAAPINSKLVSIIKTLSDKSEPEELTILEFKSLL</sequence>
<dbReference type="Pfam" id="PF08546">
    <property type="entry name" value="ApbA_C"/>
    <property type="match status" value="1"/>
</dbReference>